<dbReference type="KEGG" id="fau:Fraau_0082"/>
<evidence type="ECO:0000259" key="2">
    <source>
        <dbReference type="Pfam" id="PF13723"/>
    </source>
</evidence>
<evidence type="ECO:0000313" key="3">
    <source>
        <dbReference type="EMBL" id="AFC84582.1"/>
    </source>
</evidence>
<dbReference type="EMBL" id="CP003350">
    <property type="protein sequence ID" value="AFC84582.1"/>
    <property type="molecule type" value="Genomic_DNA"/>
</dbReference>
<dbReference type="Pfam" id="PF13723">
    <property type="entry name" value="Ketoacyl-synt_2"/>
    <property type="match status" value="1"/>
</dbReference>
<dbReference type="HOGENOM" id="CLU_1041583_0_0_6"/>
<feature type="domain" description="Beta-ketoacyl synthase-like N-terminal" evidence="2">
    <location>
        <begin position="32"/>
        <end position="206"/>
    </location>
</feature>
<feature type="region of interest" description="Disordered" evidence="1">
    <location>
        <begin position="26"/>
        <end position="51"/>
    </location>
</feature>
<dbReference type="STRING" id="767434.Fraau_0082"/>
<name>H8KZS1_FRAAD</name>
<dbReference type="InterPro" id="IPR014030">
    <property type="entry name" value="Ketoacyl_synth_N"/>
</dbReference>
<dbReference type="InterPro" id="IPR016039">
    <property type="entry name" value="Thiolase-like"/>
</dbReference>
<dbReference type="eggNOG" id="COG0304">
    <property type="taxonomic scope" value="Bacteria"/>
</dbReference>
<dbReference type="RefSeq" id="WP_014401588.1">
    <property type="nucleotide sequence ID" value="NC_017033.1"/>
</dbReference>
<gene>
    <name evidence="3" type="ordered locus">Fraau_0082</name>
</gene>
<reference evidence="3" key="1">
    <citation type="submission" date="2012-02" db="EMBL/GenBank/DDBJ databases">
        <title>The complete genome of Frateuria aurantia DSM 6220.</title>
        <authorList>
            <consortium name="US DOE Joint Genome Institute (JGI-PGF)"/>
            <person name="Lucas S."/>
            <person name="Copeland A."/>
            <person name="Lapidus A."/>
            <person name="Glavina del Rio T."/>
            <person name="Dalin E."/>
            <person name="Tice H."/>
            <person name="Bruce D."/>
            <person name="Goodwin L."/>
            <person name="Pitluck S."/>
            <person name="Peters L."/>
            <person name="Ovchinnikova G."/>
            <person name="Teshima H."/>
            <person name="Kyrpides N."/>
            <person name="Mavromatis K."/>
            <person name="Ivanova N."/>
            <person name="Brettin T."/>
            <person name="Detter J.C."/>
            <person name="Han C."/>
            <person name="Larimer F."/>
            <person name="Land M."/>
            <person name="Hauser L."/>
            <person name="Markowitz V."/>
            <person name="Cheng J.-F."/>
            <person name="Hugenholtz P."/>
            <person name="Woyke T."/>
            <person name="Wu D."/>
            <person name="Brambilla E."/>
            <person name="Klenk H.-P."/>
            <person name="Eisen J.A."/>
        </authorList>
    </citation>
    <scope>NUCLEOTIDE SEQUENCE</scope>
    <source>
        <strain evidence="3">DSM 6220</strain>
    </source>
</reference>
<dbReference type="SUPFAM" id="SSF53901">
    <property type="entry name" value="Thiolase-like"/>
    <property type="match status" value="1"/>
</dbReference>
<sequence>MSKLHFQLEGIGVWAPGISGLEQLQTAAGQPLAPPSDASRPPAAALSPNERRRAPEGVLLAVEVAGQAIGMSGRDPASLLSVFASCRGDQTISDYMCRTLAEDPFALSPTRFHNSVHNAPAGYWGIASGAVGTSSAISTEPRWPGLSLLDAITLALCERQPVLWVCSETRGSGPLLRLSGYTAGMACALVIAPPDPAGSHLRLEAELITTTGRPDTTGHPVAGLLPWLAGLEQGGESRLAISPGQALRLQTWPGDQP</sequence>
<accession>H8KZS1</accession>
<dbReference type="Gene3D" id="3.40.47.10">
    <property type="match status" value="1"/>
</dbReference>
<evidence type="ECO:0000313" key="4">
    <source>
        <dbReference type="Proteomes" id="UP000005234"/>
    </source>
</evidence>
<dbReference type="AlphaFoldDB" id="H8KZS1"/>
<dbReference type="OrthoDB" id="9798676at2"/>
<dbReference type="Proteomes" id="UP000005234">
    <property type="component" value="Chromosome"/>
</dbReference>
<proteinExistence type="predicted"/>
<evidence type="ECO:0000256" key="1">
    <source>
        <dbReference type="SAM" id="MobiDB-lite"/>
    </source>
</evidence>
<keyword evidence="4" id="KW-1185">Reference proteome</keyword>
<feature type="compositionally biased region" description="Low complexity" evidence="1">
    <location>
        <begin position="35"/>
        <end position="48"/>
    </location>
</feature>
<protein>
    <recommendedName>
        <fullName evidence="2">Beta-ketoacyl synthase-like N-terminal domain-containing protein</fullName>
    </recommendedName>
</protein>
<dbReference type="GO" id="GO:0016746">
    <property type="term" value="F:acyltransferase activity"/>
    <property type="evidence" value="ECO:0007669"/>
    <property type="project" value="InterPro"/>
</dbReference>
<organism evidence="3 4">
    <name type="scientific">Frateuria aurantia (strain ATCC 33424 / DSM 6220 / KCTC 2777 / LMG 1558 / NBRC 3245 / NCIMB 13370)</name>
    <name type="common">Acetobacter aurantius</name>
    <dbReference type="NCBI Taxonomy" id="767434"/>
    <lineage>
        <taxon>Bacteria</taxon>
        <taxon>Pseudomonadati</taxon>
        <taxon>Pseudomonadota</taxon>
        <taxon>Gammaproteobacteria</taxon>
        <taxon>Lysobacterales</taxon>
        <taxon>Rhodanobacteraceae</taxon>
        <taxon>Frateuria</taxon>
    </lineage>
</organism>